<feature type="transmembrane region" description="Helical" evidence="2">
    <location>
        <begin position="573"/>
        <end position="591"/>
    </location>
</feature>
<keyword evidence="2" id="KW-1133">Transmembrane helix</keyword>
<comment type="caution">
    <text evidence="3">The sequence shown here is derived from an EMBL/GenBank/DDBJ whole genome shotgun (WGS) entry which is preliminary data.</text>
</comment>
<evidence type="ECO:0000313" key="4">
    <source>
        <dbReference type="Proteomes" id="UP001408356"/>
    </source>
</evidence>
<dbReference type="Gene3D" id="3.10.20.90">
    <property type="entry name" value="Phosphatidylinositol 3-kinase Catalytic Subunit, Chain A, domain 1"/>
    <property type="match status" value="1"/>
</dbReference>
<feature type="compositionally biased region" description="Polar residues" evidence="1">
    <location>
        <begin position="117"/>
        <end position="132"/>
    </location>
</feature>
<feature type="compositionally biased region" description="Polar residues" evidence="1">
    <location>
        <begin position="158"/>
        <end position="174"/>
    </location>
</feature>
<organism evidence="3 4">
    <name type="scientific">Seiridium unicorne</name>
    <dbReference type="NCBI Taxonomy" id="138068"/>
    <lineage>
        <taxon>Eukaryota</taxon>
        <taxon>Fungi</taxon>
        <taxon>Dikarya</taxon>
        <taxon>Ascomycota</taxon>
        <taxon>Pezizomycotina</taxon>
        <taxon>Sordariomycetes</taxon>
        <taxon>Xylariomycetidae</taxon>
        <taxon>Amphisphaeriales</taxon>
        <taxon>Sporocadaceae</taxon>
        <taxon>Seiridium</taxon>
    </lineage>
</organism>
<protein>
    <submittedName>
        <fullName evidence="3">Ubiquitin-like domain-containing protein</fullName>
    </submittedName>
</protein>
<keyword evidence="2" id="KW-0812">Transmembrane</keyword>
<reference evidence="3 4" key="1">
    <citation type="journal article" date="2024" name="J. Plant Pathol.">
        <title>Sequence and assembly of the genome of Seiridium unicorne, isolate CBS 538.82, causal agent of cypress canker disease.</title>
        <authorList>
            <person name="Scali E."/>
            <person name="Rocca G.D."/>
            <person name="Danti R."/>
            <person name="Garbelotto M."/>
            <person name="Barberini S."/>
            <person name="Baroncelli R."/>
            <person name="Emiliani G."/>
        </authorList>
    </citation>
    <scope>NUCLEOTIDE SEQUENCE [LARGE SCALE GENOMIC DNA]</scope>
    <source>
        <strain evidence="3 4">BM-138-508</strain>
    </source>
</reference>
<sequence length="782" mass="84372">MSSSSAAAASPSPSGGDSPAFTLQIISPSVAVPQPLNFASLPANTTVRQLREKIRSAIDARPSDQAQRLIHRGRLLSRDDDTMLEIFGEDTIRSSEPQTLHLVLRDFSDARPASTAALPNSTQPVPAAQSQTAGAPPAHPQQQMHPRNPAAHLPQSPFPQTHTGAPLQNLSFGYQQPMPAGATAQGQAGNLPFGLNPQQIAQQLAQQQRQWMTNMADPQRLQELINQGQRERAAMGLNGAQDGQPRSAVPQGDNTLGRNASPSRPDGTRTVVREGLGPGGQSWRITVNETVTTQQIPQRNPRTGSPFTPADVQNLFRPPAGVPQPPRSVPAAGPHGGQLPGLDAPNLFRIADSGQAATRVMTDAMRRNTSNSSLVNLADNQATQPIPPGVTTPRVPSRTGSAMGTPDPARAARIYTQPVNMSYPPAPTAPTVPEVYILSSPEGPRALLMNGNLGTYSTPQYPLSQIPNQTLRRQVLYQQLPYQQLPPFGPLPGTQAQPGYQQQIPVGRHAWVPPIPHAVQNNQQHQQPQGQQPQGQHPPAHGLPQLPQAQPHIGHAIAHPGNVQVRAIAVAQIWPHIWMVIRLLLFVWWFTSPTASWQRWFTVIAIAFTLFLVNTGLLTPVAEQFWTPVRRHMENLLPGAYNHGRDQPARAENAQPDGGNAAARGERREPNPTEIAARLVQERRAANGNWLMAQARRLERAGILFLASIAPGVAERHIAHLEAEARAEQQRREAAEAAAAEAARLAAESAQNTQEANEEGSAAASAPEHTREEGENAPLIAI</sequence>
<proteinExistence type="predicted"/>
<evidence type="ECO:0000313" key="3">
    <source>
        <dbReference type="EMBL" id="KAK9414398.1"/>
    </source>
</evidence>
<feature type="compositionally biased region" description="Low complexity" evidence="1">
    <location>
        <begin position="133"/>
        <end position="143"/>
    </location>
</feature>
<feature type="region of interest" description="Disordered" evidence="1">
    <location>
        <begin position="520"/>
        <end position="548"/>
    </location>
</feature>
<feature type="compositionally biased region" description="Polar residues" evidence="1">
    <location>
        <begin position="252"/>
        <end position="262"/>
    </location>
</feature>
<keyword evidence="4" id="KW-1185">Reference proteome</keyword>
<evidence type="ECO:0000256" key="1">
    <source>
        <dbReference type="SAM" id="MobiDB-lite"/>
    </source>
</evidence>
<feature type="region of interest" description="Disordered" evidence="1">
    <location>
        <begin position="114"/>
        <end position="194"/>
    </location>
</feature>
<feature type="region of interest" description="Disordered" evidence="1">
    <location>
        <begin position="642"/>
        <end position="672"/>
    </location>
</feature>
<dbReference type="PANTHER" id="PTHR12943:SF27">
    <property type="entry name" value="HOMOCYSTEINE-INDUCED ENDOPLASMIC RETICULUM PROTEIN, ISOFORM A"/>
    <property type="match status" value="1"/>
</dbReference>
<dbReference type="InterPro" id="IPR029071">
    <property type="entry name" value="Ubiquitin-like_domsf"/>
</dbReference>
<keyword evidence="2" id="KW-0472">Membrane</keyword>
<feature type="region of interest" description="Disordered" evidence="1">
    <location>
        <begin position="381"/>
        <end position="408"/>
    </location>
</feature>
<gene>
    <name evidence="3" type="ORF">SUNI508_11240</name>
</gene>
<name>A0ABR2UID2_9PEZI</name>
<dbReference type="EMBL" id="JARVKF010000427">
    <property type="protein sequence ID" value="KAK9414398.1"/>
    <property type="molecule type" value="Genomic_DNA"/>
</dbReference>
<feature type="region of interest" description="Disordered" evidence="1">
    <location>
        <begin position="725"/>
        <end position="782"/>
    </location>
</feature>
<accession>A0ABR2UID2</accession>
<feature type="compositionally biased region" description="Basic and acidic residues" evidence="1">
    <location>
        <begin position="725"/>
        <end position="735"/>
    </location>
</feature>
<feature type="region of interest" description="Disordered" evidence="1">
    <location>
        <begin position="1"/>
        <end position="21"/>
    </location>
</feature>
<feature type="compositionally biased region" description="Low complexity" evidence="1">
    <location>
        <begin position="520"/>
        <end position="539"/>
    </location>
</feature>
<dbReference type="SUPFAM" id="SSF54236">
    <property type="entry name" value="Ubiquitin-like"/>
    <property type="match status" value="1"/>
</dbReference>
<dbReference type="Proteomes" id="UP001408356">
    <property type="component" value="Unassembled WGS sequence"/>
</dbReference>
<feature type="compositionally biased region" description="Low complexity" evidence="1">
    <location>
        <begin position="1"/>
        <end position="20"/>
    </location>
</feature>
<feature type="transmembrane region" description="Helical" evidence="2">
    <location>
        <begin position="600"/>
        <end position="622"/>
    </location>
</feature>
<evidence type="ECO:0000256" key="2">
    <source>
        <dbReference type="SAM" id="Phobius"/>
    </source>
</evidence>
<dbReference type="InterPro" id="IPR039751">
    <property type="entry name" value="HERPUD1/2"/>
</dbReference>
<dbReference type="PANTHER" id="PTHR12943">
    <property type="entry name" value="HOMOCYSTEINE-RESPONSIVE ENDOPLASMIC RETICULUM-RESIDENT UNIQUITIN-LIKE DOMAIN HERPUD PROTEIN FAMILY MEMBER"/>
    <property type="match status" value="1"/>
</dbReference>
<feature type="region of interest" description="Disordered" evidence="1">
    <location>
        <begin position="238"/>
        <end position="283"/>
    </location>
</feature>
<feature type="compositionally biased region" description="Low complexity" evidence="1">
    <location>
        <begin position="736"/>
        <end position="748"/>
    </location>
</feature>